<feature type="domain" description="Glyoxalase-like" evidence="1">
    <location>
        <begin position="3"/>
        <end position="174"/>
    </location>
</feature>
<name>A0A6J4LK72_9ACTN</name>
<dbReference type="Gene3D" id="3.10.180.10">
    <property type="entry name" value="2,3-Dihydroxybiphenyl 1,2-Dioxygenase, domain 1"/>
    <property type="match status" value="1"/>
</dbReference>
<dbReference type="PANTHER" id="PTHR40265:SF1">
    <property type="entry name" value="GLYOXALASE-LIKE DOMAIN-CONTAINING PROTEIN"/>
    <property type="match status" value="1"/>
</dbReference>
<accession>A0A6J4LK72</accession>
<sequence length="212" mass="22455">MRLDHLSYAAGPDGLDGTADRLSALLGEEFEAGGVHPRFGTINRVLPLAGGRYLEVVAVLDHPASDKAPFGQAVRSRSESGGGWLGWVLAVDDITVAEKRLGRHAVPGNRQRPDGSELRWKQLGVKGLQADPQLPFVVQWDIKPSEHPSAGASGQVSLTALEIAGDPARVTSWLGQSTLEALSDIQVEWVAPHGGPGVLAAHFSTPDGDIRV</sequence>
<dbReference type="InterPro" id="IPR029068">
    <property type="entry name" value="Glyas_Bleomycin-R_OHBP_Dase"/>
</dbReference>
<evidence type="ECO:0000313" key="2">
    <source>
        <dbReference type="EMBL" id="CAA9335782.1"/>
    </source>
</evidence>
<gene>
    <name evidence="2" type="ORF">AVDCRST_MAG46-1677</name>
</gene>
<protein>
    <recommendedName>
        <fullName evidence="1">Glyoxalase-like domain-containing protein</fullName>
    </recommendedName>
</protein>
<dbReference type="InterPro" id="IPR025870">
    <property type="entry name" value="Glyoxalase-like_dom"/>
</dbReference>
<dbReference type="AlphaFoldDB" id="A0A6J4LK72"/>
<dbReference type="Pfam" id="PF13468">
    <property type="entry name" value="Glyoxalase_3"/>
    <property type="match status" value="1"/>
</dbReference>
<proteinExistence type="predicted"/>
<organism evidence="2">
    <name type="scientific">uncultured Nocardioidaceae bacterium</name>
    <dbReference type="NCBI Taxonomy" id="253824"/>
    <lineage>
        <taxon>Bacteria</taxon>
        <taxon>Bacillati</taxon>
        <taxon>Actinomycetota</taxon>
        <taxon>Actinomycetes</taxon>
        <taxon>Propionibacteriales</taxon>
        <taxon>Nocardioidaceae</taxon>
        <taxon>environmental samples</taxon>
    </lineage>
</organism>
<dbReference type="PANTHER" id="PTHR40265">
    <property type="entry name" value="BLL2707 PROTEIN"/>
    <property type="match status" value="1"/>
</dbReference>
<dbReference type="EMBL" id="CADCUD010000108">
    <property type="protein sequence ID" value="CAA9335782.1"/>
    <property type="molecule type" value="Genomic_DNA"/>
</dbReference>
<evidence type="ECO:0000259" key="1">
    <source>
        <dbReference type="Pfam" id="PF13468"/>
    </source>
</evidence>
<reference evidence="2" key="1">
    <citation type="submission" date="2020-02" db="EMBL/GenBank/DDBJ databases">
        <authorList>
            <person name="Meier V. D."/>
        </authorList>
    </citation>
    <scope>NUCLEOTIDE SEQUENCE</scope>
    <source>
        <strain evidence="2">AVDCRST_MAG46</strain>
    </source>
</reference>